<evidence type="ECO:0000313" key="1">
    <source>
        <dbReference type="EMBL" id="VUD70361.1"/>
    </source>
</evidence>
<reference evidence="1 2" key="1">
    <citation type="submission" date="2019-06" db="EMBL/GenBank/DDBJ databases">
        <authorList>
            <person name="Rodrigo-Torres L."/>
            <person name="Arahal R. D."/>
            <person name="Lucena T."/>
        </authorList>
    </citation>
    <scope>NUCLEOTIDE SEQUENCE [LARGE SCALE GENOMIC DNA]</scope>
    <source>
        <strain evidence="1 2">SB0023/3</strain>
    </source>
</reference>
<sequence>MRTKVVLALTLFVYLMNGKAPGFRELRNPDAEHHSGRAVLALKRTWI</sequence>
<name>A0A509E844_9HYPH</name>
<gene>
    <name evidence="1" type="ORF">MET9862_00926</name>
</gene>
<dbReference type="RefSeq" id="WP_185156747.1">
    <property type="nucleotide sequence ID" value="NZ_CABFPH010000008.1"/>
</dbReference>
<evidence type="ECO:0000313" key="2">
    <source>
        <dbReference type="Proteomes" id="UP000410984"/>
    </source>
</evidence>
<organism evidence="1 2">
    <name type="scientific">Methylobacterium symbioticum</name>
    <dbReference type="NCBI Taxonomy" id="2584084"/>
    <lineage>
        <taxon>Bacteria</taxon>
        <taxon>Pseudomonadati</taxon>
        <taxon>Pseudomonadota</taxon>
        <taxon>Alphaproteobacteria</taxon>
        <taxon>Hyphomicrobiales</taxon>
        <taxon>Methylobacteriaceae</taxon>
        <taxon>Methylobacterium</taxon>
    </lineage>
</organism>
<dbReference type="EMBL" id="CABFPH010000008">
    <property type="protein sequence ID" value="VUD70361.1"/>
    <property type="molecule type" value="Genomic_DNA"/>
</dbReference>
<keyword evidence="2" id="KW-1185">Reference proteome</keyword>
<accession>A0A509E844</accession>
<proteinExistence type="predicted"/>
<dbReference type="AlphaFoldDB" id="A0A509E844"/>
<protein>
    <submittedName>
        <fullName evidence="1">Uncharacterized protein</fullName>
    </submittedName>
</protein>
<dbReference type="Proteomes" id="UP000410984">
    <property type="component" value="Unassembled WGS sequence"/>
</dbReference>